<dbReference type="EMBL" id="FUHU01000020">
    <property type="protein sequence ID" value="SJM52384.1"/>
    <property type="molecule type" value="Genomic_DNA"/>
</dbReference>
<gene>
    <name evidence="5" type="ORF">CZ674_03170</name>
</gene>
<proteinExistence type="inferred from homology"/>
<dbReference type="OrthoDB" id="3495561at2"/>
<dbReference type="AlphaFoldDB" id="A0A1R4F925"/>
<evidence type="ECO:0000256" key="3">
    <source>
        <dbReference type="ARBA" id="ARBA00022729"/>
    </source>
</evidence>
<evidence type="ECO:0000256" key="4">
    <source>
        <dbReference type="SAM" id="SignalP"/>
    </source>
</evidence>
<dbReference type="GO" id="GO:0055052">
    <property type="term" value="C:ATP-binding cassette (ABC) transporter complex, substrate-binding subunit-containing"/>
    <property type="evidence" value="ECO:0007669"/>
    <property type="project" value="TreeGrafter"/>
</dbReference>
<feature type="chain" id="PRO_5013136858" evidence="4">
    <location>
        <begin position="25"/>
        <end position="421"/>
    </location>
</feature>
<dbReference type="SUPFAM" id="SSF53850">
    <property type="entry name" value="Periplasmic binding protein-like II"/>
    <property type="match status" value="1"/>
</dbReference>
<protein>
    <submittedName>
        <fullName evidence="5">Maltose/maltodextrin ABC transporter, substrate binding periplasmic protein MalE</fullName>
    </submittedName>
</protein>
<dbReference type="GO" id="GO:0042956">
    <property type="term" value="P:maltodextrin transmembrane transport"/>
    <property type="evidence" value="ECO:0007669"/>
    <property type="project" value="TreeGrafter"/>
</dbReference>
<name>A0A1R4F925_9MICO</name>
<feature type="signal peptide" evidence="4">
    <location>
        <begin position="1"/>
        <end position="24"/>
    </location>
</feature>
<dbReference type="RefSeq" id="WP_086991093.1">
    <property type="nucleotide sequence ID" value="NZ_FUHU01000020.1"/>
</dbReference>
<keyword evidence="6" id="KW-1185">Reference proteome</keyword>
<comment type="similarity">
    <text evidence="1">Belongs to the bacterial solute-binding protein 1 family.</text>
</comment>
<dbReference type="GO" id="GO:1901982">
    <property type="term" value="F:maltose binding"/>
    <property type="evidence" value="ECO:0007669"/>
    <property type="project" value="TreeGrafter"/>
</dbReference>
<dbReference type="Proteomes" id="UP000195787">
    <property type="component" value="Unassembled WGS sequence"/>
</dbReference>
<keyword evidence="3 4" id="KW-0732">Signal</keyword>
<evidence type="ECO:0000256" key="1">
    <source>
        <dbReference type="ARBA" id="ARBA00008520"/>
    </source>
</evidence>
<reference evidence="5 6" key="1">
    <citation type="submission" date="2017-02" db="EMBL/GenBank/DDBJ databases">
        <authorList>
            <person name="Peterson S.W."/>
        </authorList>
    </citation>
    <scope>NUCLEOTIDE SEQUENCE [LARGE SCALE GENOMIC DNA]</scope>
    <source>
        <strain evidence="5 6">LMG 22410</strain>
    </source>
</reference>
<dbReference type="GO" id="GO:0015768">
    <property type="term" value="P:maltose transport"/>
    <property type="evidence" value="ECO:0007669"/>
    <property type="project" value="TreeGrafter"/>
</dbReference>
<accession>A0A1R4F925</accession>
<dbReference type="Gene3D" id="3.40.190.10">
    <property type="entry name" value="Periplasmic binding protein-like II"/>
    <property type="match status" value="2"/>
</dbReference>
<organism evidence="5 6">
    <name type="scientific">Agrococcus casei LMG 22410</name>
    <dbReference type="NCBI Taxonomy" id="1255656"/>
    <lineage>
        <taxon>Bacteria</taxon>
        <taxon>Bacillati</taxon>
        <taxon>Actinomycetota</taxon>
        <taxon>Actinomycetes</taxon>
        <taxon>Micrococcales</taxon>
        <taxon>Microbacteriaceae</taxon>
        <taxon>Agrococcus</taxon>
    </lineage>
</organism>
<dbReference type="GeneID" id="303172206"/>
<dbReference type="Pfam" id="PF01547">
    <property type="entry name" value="SBP_bac_1"/>
    <property type="match status" value="1"/>
</dbReference>
<evidence type="ECO:0000256" key="2">
    <source>
        <dbReference type="ARBA" id="ARBA00022448"/>
    </source>
</evidence>
<dbReference type="PANTHER" id="PTHR30061:SF50">
    <property type="entry name" value="MALTOSE_MALTODEXTRIN-BINDING PERIPLASMIC PROTEIN"/>
    <property type="match status" value="1"/>
</dbReference>
<evidence type="ECO:0000313" key="6">
    <source>
        <dbReference type="Proteomes" id="UP000195787"/>
    </source>
</evidence>
<dbReference type="PANTHER" id="PTHR30061">
    <property type="entry name" value="MALTOSE-BINDING PERIPLASMIC PROTEIN"/>
    <property type="match status" value="1"/>
</dbReference>
<evidence type="ECO:0000313" key="5">
    <source>
        <dbReference type="EMBL" id="SJM52384.1"/>
    </source>
</evidence>
<keyword evidence="2" id="KW-0813">Transport</keyword>
<dbReference type="PROSITE" id="PS51257">
    <property type="entry name" value="PROKAR_LIPOPROTEIN"/>
    <property type="match status" value="1"/>
</dbReference>
<dbReference type="InterPro" id="IPR006059">
    <property type="entry name" value="SBP"/>
</dbReference>
<sequence length="421" mass="44832">MKRRTGIIAMGAVAAMVLSGCASGGEGEGEGTEEGLDTRGPISFAMGANDAGKLEPIIEAWNAEHPEEEVSLVELPQEANGQRDQLVQSLQAESGDYDVMALDVTWTAEFAANGWLQPLDGDLALDTSGLLPATVDSATYMDTLYAAPQNTNAQLLFYRTDIVEEAPTTWDELLSSRDAADEADMDLLVMQLRNYEGLAVQTTQAINSWGGAVVDTDGQTPVVDSEEAKAGIQALADAYANGDIPKDANGFTEEQTNLSFLAGESVFAYNWPYMYDTAKNEPTSEVGDDFDVAAIVGPDGPGASTLGGYNNGINAFSENKATAFDFVQFILSEENQRSFAEQSFPPVLASIYDDEELITEFPYLPALKDALENAQPRPVTPYYAAVSKAIADNAYAAIVEGTPVDQAVADMSDAITASTGE</sequence>
<dbReference type="CDD" id="cd14750">
    <property type="entry name" value="PBP2_TMBP"/>
    <property type="match status" value="1"/>
</dbReference>